<dbReference type="RefSeq" id="WP_189001130.1">
    <property type="nucleotide sequence ID" value="NZ_BMOU01000006.1"/>
</dbReference>
<dbReference type="InterPro" id="IPR039522">
    <property type="entry name" value="RING_finger_1_prok"/>
</dbReference>
<dbReference type="InterPro" id="IPR019786">
    <property type="entry name" value="Zinc_finger_PHD-type_CS"/>
</dbReference>
<name>A0A830GPR0_9EURY</name>
<organism evidence="5 6">
    <name type="scientific">Haloarcula pellucida</name>
    <dbReference type="NCBI Taxonomy" id="1427151"/>
    <lineage>
        <taxon>Archaea</taxon>
        <taxon>Methanobacteriati</taxon>
        <taxon>Methanobacteriota</taxon>
        <taxon>Stenosarchaea group</taxon>
        <taxon>Halobacteria</taxon>
        <taxon>Halobacteriales</taxon>
        <taxon>Haloarculaceae</taxon>
        <taxon>Haloarcula</taxon>
    </lineage>
</organism>
<accession>A0A830GPR0</accession>
<keyword evidence="3" id="KW-0862">Zinc</keyword>
<proteinExistence type="predicted"/>
<evidence type="ECO:0000313" key="5">
    <source>
        <dbReference type="EMBL" id="GGO01320.1"/>
    </source>
</evidence>
<dbReference type="InterPro" id="IPR001965">
    <property type="entry name" value="Znf_PHD"/>
</dbReference>
<evidence type="ECO:0000256" key="3">
    <source>
        <dbReference type="ARBA" id="ARBA00022833"/>
    </source>
</evidence>
<dbReference type="SUPFAM" id="SSF57903">
    <property type="entry name" value="FYVE/PHD zinc finger"/>
    <property type="match status" value="1"/>
</dbReference>
<dbReference type="InterPro" id="IPR013083">
    <property type="entry name" value="Znf_RING/FYVE/PHD"/>
</dbReference>
<evidence type="ECO:0000313" key="6">
    <source>
        <dbReference type="Proteomes" id="UP000605784"/>
    </source>
</evidence>
<dbReference type="AlphaFoldDB" id="A0A830GPR0"/>
<sequence length="72" mass="8017">MLTDCPYCGDPLTNEQQSVTCDHCGEGFHVPCARDAGEFAVEEETHFLRSNTYRIDCPNCGDAWSAGFDPRE</sequence>
<gene>
    <name evidence="5" type="ORF">GCM10009030_34860</name>
</gene>
<dbReference type="GO" id="GO:0008270">
    <property type="term" value="F:zinc ion binding"/>
    <property type="evidence" value="ECO:0007669"/>
    <property type="project" value="UniProtKB-KW"/>
</dbReference>
<dbReference type="Pfam" id="PF14446">
    <property type="entry name" value="Prok-RING_1"/>
    <property type="match status" value="1"/>
</dbReference>
<keyword evidence="2" id="KW-0863">Zinc-finger</keyword>
<keyword evidence="6" id="KW-1185">Reference proteome</keyword>
<keyword evidence="1" id="KW-0479">Metal-binding</keyword>
<comment type="caution">
    <text evidence="5">The sequence shown here is derived from an EMBL/GenBank/DDBJ whole genome shotgun (WGS) entry which is preliminary data.</text>
</comment>
<reference evidence="5" key="1">
    <citation type="journal article" date="2014" name="Int. J. Syst. Evol. Microbiol.">
        <title>Complete genome sequence of Corynebacterium casei LMG S-19264T (=DSM 44701T), isolated from a smear-ripened cheese.</title>
        <authorList>
            <consortium name="US DOE Joint Genome Institute (JGI-PGF)"/>
            <person name="Walter F."/>
            <person name="Albersmeier A."/>
            <person name="Kalinowski J."/>
            <person name="Ruckert C."/>
        </authorList>
    </citation>
    <scope>NUCLEOTIDE SEQUENCE</scope>
    <source>
        <strain evidence="5">JCM 17820</strain>
    </source>
</reference>
<feature type="domain" description="Zinc finger PHD-type" evidence="4">
    <location>
        <begin position="4"/>
        <end position="61"/>
    </location>
</feature>
<dbReference type="SMART" id="SM00249">
    <property type="entry name" value="PHD"/>
    <property type="match status" value="1"/>
</dbReference>
<evidence type="ECO:0000259" key="4">
    <source>
        <dbReference type="SMART" id="SM00249"/>
    </source>
</evidence>
<dbReference type="Gene3D" id="3.30.40.10">
    <property type="entry name" value="Zinc/RING finger domain, C3HC4 (zinc finger)"/>
    <property type="match status" value="1"/>
</dbReference>
<dbReference type="PROSITE" id="PS01359">
    <property type="entry name" value="ZF_PHD_1"/>
    <property type="match status" value="1"/>
</dbReference>
<evidence type="ECO:0000256" key="2">
    <source>
        <dbReference type="ARBA" id="ARBA00022771"/>
    </source>
</evidence>
<dbReference type="InterPro" id="IPR011011">
    <property type="entry name" value="Znf_FYVE_PHD"/>
</dbReference>
<protein>
    <recommendedName>
        <fullName evidence="4">Zinc finger PHD-type domain-containing protein</fullName>
    </recommendedName>
</protein>
<dbReference type="EMBL" id="BMOU01000006">
    <property type="protein sequence ID" value="GGO01320.1"/>
    <property type="molecule type" value="Genomic_DNA"/>
</dbReference>
<reference evidence="5" key="2">
    <citation type="submission" date="2020-09" db="EMBL/GenBank/DDBJ databases">
        <authorList>
            <person name="Sun Q."/>
            <person name="Ohkuma M."/>
        </authorList>
    </citation>
    <scope>NUCLEOTIDE SEQUENCE</scope>
    <source>
        <strain evidence="5">JCM 17820</strain>
    </source>
</reference>
<evidence type="ECO:0000256" key="1">
    <source>
        <dbReference type="ARBA" id="ARBA00022723"/>
    </source>
</evidence>
<dbReference type="Proteomes" id="UP000605784">
    <property type="component" value="Unassembled WGS sequence"/>
</dbReference>